<protein>
    <submittedName>
        <fullName evidence="1">Tail tube protein</fullName>
    </submittedName>
</protein>
<proteinExistence type="predicted"/>
<name>A0A8S5PHT3_9CAUD</name>
<evidence type="ECO:0000313" key="1">
    <source>
        <dbReference type="EMBL" id="DAE05937.1"/>
    </source>
</evidence>
<dbReference type="EMBL" id="BK015422">
    <property type="protein sequence ID" value="DAE05937.1"/>
    <property type="molecule type" value="Genomic_DNA"/>
</dbReference>
<sequence length="333" mass="36652">MAEKKIVTGRKTAVGLALEDTRGTAKMPTYFYPQLDFSFKDTPETKTNESAYNNITKNNAVDVMSVKGEGSIGGKTWAKGLYYWLAMVFGQKATTTPVAGDTGAKKHLFSLNNENTHISSTVTIKEAVFCGQFPYAMIESFKISWTPDDYPKIEVSLMSKKSKDVTPSTVTIAYDSTETEFIPKDVLLKMAADAAGLAAAPELQDVKSFSLEIKKNLEAVQTSSSKDDIQEIFNKDFEVSGSIEKLYTDNTYKTTMLNGTTQAMQFGFIDKNHKAGNTTPTSLLFTISKVAISSREPSYGLSDISTETINFEGLLNITDGKTIEAELVNKYEY</sequence>
<dbReference type="Pfam" id="PF18906">
    <property type="entry name" value="Phage_tube_2"/>
    <property type="match status" value="1"/>
</dbReference>
<organism evidence="1">
    <name type="scientific">Myoviridae sp. ctNYa18</name>
    <dbReference type="NCBI Taxonomy" id="2825090"/>
    <lineage>
        <taxon>Viruses</taxon>
        <taxon>Duplodnaviria</taxon>
        <taxon>Heunggongvirae</taxon>
        <taxon>Uroviricota</taxon>
        <taxon>Caudoviricetes</taxon>
    </lineage>
</organism>
<dbReference type="InterPro" id="IPR044000">
    <property type="entry name" value="Phage_tube_2"/>
</dbReference>
<reference evidence="1" key="1">
    <citation type="journal article" date="2021" name="Proc. Natl. Acad. Sci. U.S.A.">
        <title>A Catalog of Tens of Thousands of Viruses from Human Metagenomes Reveals Hidden Associations with Chronic Diseases.</title>
        <authorList>
            <person name="Tisza M.J."/>
            <person name="Buck C.B."/>
        </authorList>
    </citation>
    <scope>NUCLEOTIDE SEQUENCE</scope>
    <source>
        <strain evidence="1">CtNYa18</strain>
    </source>
</reference>
<accession>A0A8S5PHT3</accession>